<feature type="non-terminal residue" evidence="2">
    <location>
        <position position="1"/>
    </location>
</feature>
<dbReference type="EMBL" id="JAEPQZ010000005">
    <property type="protein sequence ID" value="KAG2181242.1"/>
    <property type="molecule type" value="Genomic_DNA"/>
</dbReference>
<sequence length="696" mass="77211">EINRFKSLTGSLTTYDSKLRNRPCRKYCTAGVVNYGRYITILAHGSPMLTNMFLEGSGVNDNLVNVPAGNTQHDSGWVLPSIVFILMAFLSGCAALFICEAMSNIQGNERFQGKVEFTTIAQLFLGKRYHYALQILLYLAMQCVNIASIVLSIQTFDDMFLQIFGKTCGVAFYPHGWMCVSGQSSNNSPFPPGSYFLFTFGSLATAILVVPLGFFNLVQNIKVQIGSFIILLLILVEWVISFSIHGLDPANAPPTSANSTQVVGVTLLNFAFITTVSSSALFDSVKKQATKVLLEQRAILWEILVTFWTCSEQMVKCTMGTDIYINRVKSSHLPFQGLLASKIAVYLFPLVALVTSVPVFTIIIRSNLLRGRICNKYWAQLWASGIPWIIAMVLQTSDQLNMFLNWTSLFLQSTVNFILPFALYFISKKFQASIEEPPASNSNVDNDTFIMYNPEEDRSISIQRRPSARILRGSEDGSKMETYSGGNGFLSKVLYEEDASQPRSPVPQIVLTNAQDDEGLSHTDSCKTIVENVHHTRLTPSFSLKRSKKPSSIITTSDQSSHQEASGTWANTTAIQLEPDETIELQDAIYKHPNNSHSDALTVSSHIRRRSNSFNSTRSLQSIAEIPNSLPIPISPIESTRQVQYQKDKFRAFPSLGDIGSFVLAISAFILIGLAVLFTIIYNFVLLGNGDNVYSS</sequence>
<feature type="transmembrane region" description="Helical" evidence="1">
    <location>
        <begin position="403"/>
        <end position="426"/>
    </location>
</feature>
<keyword evidence="1" id="KW-0472">Membrane</keyword>
<dbReference type="PANTHER" id="PTHR16189">
    <property type="entry name" value="TRANSMEMBRANE PROTEIN 104-RELATED"/>
    <property type="match status" value="1"/>
</dbReference>
<feature type="transmembrane region" description="Helical" evidence="1">
    <location>
        <begin position="343"/>
        <end position="365"/>
    </location>
</feature>
<feature type="transmembrane region" description="Helical" evidence="1">
    <location>
        <begin position="77"/>
        <end position="99"/>
    </location>
</feature>
<feature type="transmembrane region" description="Helical" evidence="1">
    <location>
        <begin position="659"/>
        <end position="685"/>
    </location>
</feature>
<evidence type="ECO:0000313" key="3">
    <source>
        <dbReference type="Proteomes" id="UP000654370"/>
    </source>
</evidence>
<feature type="transmembrane region" description="Helical" evidence="1">
    <location>
        <begin position="195"/>
        <end position="218"/>
    </location>
</feature>
<reference evidence="2" key="1">
    <citation type="submission" date="2020-12" db="EMBL/GenBank/DDBJ databases">
        <title>Metabolic potential, ecology and presence of endohyphal bacteria is reflected in genomic diversity of Mucoromycotina.</title>
        <authorList>
            <person name="Muszewska A."/>
            <person name="Okrasinska A."/>
            <person name="Steczkiewicz K."/>
            <person name="Drgas O."/>
            <person name="Orlowska M."/>
            <person name="Perlinska-Lenart U."/>
            <person name="Aleksandrzak-Piekarczyk T."/>
            <person name="Szatraj K."/>
            <person name="Zielenkiewicz U."/>
            <person name="Pilsyk S."/>
            <person name="Malc E."/>
            <person name="Mieczkowski P."/>
            <person name="Kruszewska J.S."/>
            <person name="Biernat P."/>
            <person name="Pawlowska J."/>
        </authorList>
    </citation>
    <scope>NUCLEOTIDE SEQUENCE</scope>
    <source>
        <strain evidence="2">WA0000067209</strain>
    </source>
</reference>
<evidence type="ECO:0000256" key="1">
    <source>
        <dbReference type="SAM" id="Phobius"/>
    </source>
</evidence>
<feature type="transmembrane region" description="Helical" evidence="1">
    <location>
        <begin position="377"/>
        <end position="397"/>
    </location>
</feature>
<proteinExistence type="predicted"/>
<dbReference type="AlphaFoldDB" id="A0A8H7PVS8"/>
<keyword evidence="3" id="KW-1185">Reference proteome</keyword>
<feature type="transmembrane region" description="Helical" evidence="1">
    <location>
        <begin position="225"/>
        <end position="244"/>
    </location>
</feature>
<keyword evidence="1" id="KW-1133">Transmembrane helix</keyword>
<evidence type="ECO:0000313" key="2">
    <source>
        <dbReference type="EMBL" id="KAG2181242.1"/>
    </source>
</evidence>
<protein>
    <recommendedName>
        <fullName evidence="4">Amino acid transporter transmembrane domain-containing protein</fullName>
    </recommendedName>
</protein>
<name>A0A8H7PVS8_MORIS</name>
<organism evidence="2 3">
    <name type="scientific">Mortierella isabellina</name>
    <name type="common">Filamentous fungus</name>
    <name type="synonym">Umbelopsis isabellina</name>
    <dbReference type="NCBI Taxonomy" id="91625"/>
    <lineage>
        <taxon>Eukaryota</taxon>
        <taxon>Fungi</taxon>
        <taxon>Fungi incertae sedis</taxon>
        <taxon>Mucoromycota</taxon>
        <taxon>Mucoromycotina</taxon>
        <taxon>Umbelopsidomycetes</taxon>
        <taxon>Umbelopsidales</taxon>
        <taxon>Umbelopsidaceae</taxon>
        <taxon>Umbelopsis</taxon>
    </lineage>
</organism>
<evidence type="ECO:0008006" key="4">
    <source>
        <dbReference type="Google" id="ProtNLM"/>
    </source>
</evidence>
<comment type="caution">
    <text evidence="2">The sequence shown here is derived from an EMBL/GenBank/DDBJ whole genome shotgun (WGS) entry which is preliminary data.</text>
</comment>
<feature type="transmembrane region" description="Helical" evidence="1">
    <location>
        <begin position="135"/>
        <end position="156"/>
    </location>
</feature>
<gene>
    <name evidence="2" type="ORF">INT43_008825</name>
</gene>
<dbReference type="OrthoDB" id="294541at2759"/>
<dbReference type="Proteomes" id="UP000654370">
    <property type="component" value="Unassembled WGS sequence"/>
</dbReference>
<dbReference type="PANTHER" id="PTHR16189:SF3">
    <property type="entry name" value="AMINO ACID TRANSPORTER TRANSMEMBRANE DOMAIN-CONTAINING PROTEIN"/>
    <property type="match status" value="1"/>
</dbReference>
<keyword evidence="1" id="KW-0812">Transmembrane</keyword>
<accession>A0A8H7PVS8</accession>